<dbReference type="EMBL" id="JAGTTL010000036">
    <property type="protein sequence ID" value="KAK6293784.1"/>
    <property type="molecule type" value="Genomic_DNA"/>
</dbReference>
<dbReference type="Proteomes" id="UP001356427">
    <property type="component" value="Unassembled WGS sequence"/>
</dbReference>
<sequence>MNTCPLRSDWPTVTPPWRLSYDEQLQLKQKHQKRILLQLSAQLLWGDSNQHKALTPSPSPPRRTSFSLLPILSSPVREGYRKTSLHFSVNRGMDGNPKMVGFYVATGKAGNIVCVNGDHLLNMPETQACGQVKQGAHSLTCSVERGPLDKVIGIELIQQSVVDARHNAALNQIQNCEFLPGKAEVVLPGLMEVLGYSSDSSPLTTVVNPALPGPGLIIV</sequence>
<proteinExistence type="predicted"/>
<dbReference type="SUPFAM" id="SSF53335">
    <property type="entry name" value="S-adenosyl-L-methionine-dependent methyltransferases"/>
    <property type="match status" value="1"/>
</dbReference>
<name>A0AAN8KFL1_9TELE</name>
<reference evidence="1 2" key="1">
    <citation type="submission" date="2021-04" db="EMBL/GenBank/DDBJ databases">
        <authorList>
            <person name="De Guttry C."/>
            <person name="Zahm M."/>
            <person name="Klopp C."/>
            <person name="Cabau C."/>
            <person name="Louis A."/>
            <person name="Berthelot C."/>
            <person name="Parey E."/>
            <person name="Roest Crollius H."/>
            <person name="Montfort J."/>
            <person name="Robinson-Rechavi M."/>
            <person name="Bucao C."/>
            <person name="Bouchez O."/>
            <person name="Gislard M."/>
            <person name="Lluch J."/>
            <person name="Milhes M."/>
            <person name="Lampietro C."/>
            <person name="Lopez Roques C."/>
            <person name="Donnadieu C."/>
            <person name="Braasch I."/>
            <person name="Desvignes T."/>
            <person name="Postlethwait J."/>
            <person name="Bobe J."/>
            <person name="Wedekind C."/>
            <person name="Guiguen Y."/>
        </authorList>
    </citation>
    <scope>NUCLEOTIDE SEQUENCE [LARGE SCALE GENOMIC DNA]</scope>
    <source>
        <strain evidence="1">Cs_M1</strain>
        <tissue evidence="1">Blood</tissue>
    </source>
</reference>
<dbReference type="PANTHER" id="PTHR45904">
    <property type="entry name" value="TRNA (URACIL-5-)-METHYLTRANSFERASE"/>
    <property type="match status" value="1"/>
</dbReference>
<dbReference type="AlphaFoldDB" id="A0AAN8KFL1"/>
<dbReference type="PANTHER" id="PTHR45904:SF1">
    <property type="entry name" value="TRNA (URACIL-5-)-METHYLTRANSFERASE HOMOLOG B"/>
    <property type="match status" value="1"/>
</dbReference>
<organism evidence="1 2">
    <name type="scientific">Coregonus suidteri</name>
    <dbReference type="NCBI Taxonomy" id="861788"/>
    <lineage>
        <taxon>Eukaryota</taxon>
        <taxon>Metazoa</taxon>
        <taxon>Chordata</taxon>
        <taxon>Craniata</taxon>
        <taxon>Vertebrata</taxon>
        <taxon>Euteleostomi</taxon>
        <taxon>Actinopterygii</taxon>
        <taxon>Neopterygii</taxon>
        <taxon>Teleostei</taxon>
        <taxon>Protacanthopterygii</taxon>
        <taxon>Salmoniformes</taxon>
        <taxon>Salmonidae</taxon>
        <taxon>Coregoninae</taxon>
        <taxon>Coregonus</taxon>
    </lineage>
</organism>
<protein>
    <submittedName>
        <fullName evidence="1">Uncharacterized protein</fullName>
    </submittedName>
</protein>
<keyword evidence="2" id="KW-1185">Reference proteome</keyword>
<evidence type="ECO:0000313" key="1">
    <source>
        <dbReference type="EMBL" id="KAK6293784.1"/>
    </source>
</evidence>
<gene>
    <name evidence="1" type="ORF">J4Q44_G00361100</name>
</gene>
<evidence type="ECO:0000313" key="2">
    <source>
        <dbReference type="Proteomes" id="UP001356427"/>
    </source>
</evidence>
<dbReference type="GO" id="GO:0003723">
    <property type="term" value="F:RNA binding"/>
    <property type="evidence" value="ECO:0007669"/>
    <property type="project" value="TreeGrafter"/>
</dbReference>
<dbReference type="Gene3D" id="3.40.50.150">
    <property type="entry name" value="Vaccinia Virus protein VP39"/>
    <property type="match status" value="1"/>
</dbReference>
<accession>A0AAN8KFL1</accession>
<dbReference type="InterPro" id="IPR029063">
    <property type="entry name" value="SAM-dependent_MTases_sf"/>
</dbReference>
<comment type="caution">
    <text evidence="1">The sequence shown here is derived from an EMBL/GenBank/DDBJ whole genome shotgun (WGS) entry which is preliminary data.</text>
</comment>
<dbReference type="InterPro" id="IPR045850">
    <property type="entry name" value="TRM2_met"/>
</dbReference>